<evidence type="ECO:0000313" key="1">
    <source>
        <dbReference type="EMBL" id="KAI3748585.1"/>
    </source>
</evidence>
<reference evidence="1 2" key="2">
    <citation type="journal article" date="2022" name="Mol. Ecol. Resour.">
        <title>The genomes of chicory, endive, great burdock and yacon provide insights into Asteraceae paleo-polyploidization history and plant inulin production.</title>
        <authorList>
            <person name="Fan W."/>
            <person name="Wang S."/>
            <person name="Wang H."/>
            <person name="Wang A."/>
            <person name="Jiang F."/>
            <person name="Liu H."/>
            <person name="Zhao H."/>
            <person name="Xu D."/>
            <person name="Zhang Y."/>
        </authorList>
    </citation>
    <scope>NUCLEOTIDE SEQUENCE [LARGE SCALE GENOMIC DNA]</scope>
    <source>
        <strain evidence="2">cv. Niubang</strain>
    </source>
</reference>
<comment type="caution">
    <text evidence="1">The sequence shown here is derived from an EMBL/GenBank/DDBJ whole genome shotgun (WGS) entry which is preliminary data.</text>
</comment>
<dbReference type="Proteomes" id="UP001055879">
    <property type="component" value="Linkage Group LG03"/>
</dbReference>
<keyword evidence="2" id="KW-1185">Reference proteome</keyword>
<sequence>MTPIVMDPDRHPDMEKARKLMKDTNPRHVDEPMKKVPFLSLLGFPLLGLKPTHQLLFSKERRFNEENHQSTVFLIRQLEDAFSRFGKIIDSQMDLFTRKFRFCWVELLKLTVVSML</sequence>
<reference evidence="2" key="1">
    <citation type="journal article" date="2022" name="Mol. Ecol. Resour.">
        <title>The genomes of chicory, endive, great burdock and yacon provide insights into Asteraceae palaeo-polyploidization history and plant inulin production.</title>
        <authorList>
            <person name="Fan W."/>
            <person name="Wang S."/>
            <person name="Wang H."/>
            <person name="Wang A."/>
            <person name="Jiang F."/>
            <person name="Liu H."/>
            <person name="Zhao H."/>
            <person name="Xu D."/>
            <person name="Zhang Y."/>
        </authorList>
    </citation>
    <scope>NUCLEOTIDE SEQUENCE [LARGE SCALE GENOMIC DNA]</scope>
    <source>
        <strain evidence="2">cv. Niubang</strain>
    </source>
</reference>
<accession>A0ACB9DQ94</accession>
<dbReference type="EMBL" id="CM042049">
    <property type="protein sequence ID" value="KAI3748585.1"/>
    <property type="molecule type" value="Genomic_DNA"/>
</dbReference>
<proteinExistence type="predicted"/>
<gene>
    <name evidence="1" type="ORF">L6452_11756</name>
</gene>
<name>A0ACB9DQ94_ARCLA</name>
<evidence type="ECO:0000313" key="2">
    <source>
        <dbReference type="Proteomes" id="UP001055879"/>
    </source>
</evidence>
<organism evidence="1 2">
    <name type="scientific">Arctium lappa</name>
    <name type="common">Greater burdock</name>
    <name type="synonym">Lappa major</name>
    <dbReference type="NCBI Taxonomy" id="4217"/>
    <lineage>
        <taxon>Eukaryota</taxon>
        <taxon>Viridiplantae</taxon>
        <taxon>Streptophyta</taxon>
        <taxon>Embryophyta</taxon>
        <taxon>Tracheophyta</taxon>
        <taxon>Spermatophyta</taxon>
        <taxon>Magnoliopsida</taxon>
        <taxon>eudicotyledons</taxon>
        <taxon>Gunneridae</taxon>
        <taxon>Pentapetalae</taxon>
        <taxon>asterids</taxon>
        <taxon>campanulids</taxon>
        <taxon>Asterales</taxon>
        <taxon>Asteraceae</taxon>
        <taxon>Carduoideae</taxon>
        <taxon>Cardueae</taxon>
        <taxon>Arctiinae</taxon>
        <taxon>Arctium</taxon>
    </lineage>
</organism>
<protein>
    <submittedName>
        <fullName evidence="1">Uncharacterized protein</fullName>
    </submittedName>
</protein>